<keyword evidence="4" id="KW-0788">Thiol protease</keyword>
<dbReference type="EMBL" id="JBBNAE010000006">
    <property type="protein sequence ID" value="KAK9117104.1"/>
    <property type="molecule type" value="Genomic_DNA"/>
</dbReference>
<evidence type="ECO:0000313" key="8">
    <source>
        <dbReference type="Proteomes" id="UP001417504"/>
    </source>
</evidence>
<keyword evidence="3" id="KW-0378">Hydrolase</keyword>
<evidence type="ECO:0000256" key="1">
    <source>
        <dbReference type="ARBA" id="ARBA00005234"/>
    </source>
</evidence>
<evidence type="ECO:0000256" key="3">
    <source>
        <dbReference type="ARBA" id="ARBA00022801"/>
    </source>
</evidence>
<dbReference type="PANTHER" id="PTHR46915:SF2">
    <property type="entry name" value="UBIQUITIN-LIKE PROTEASE 4"/>
    <property type="match status" value="1"/>
</dbReference>
<dbReference type="GO" id="GO:0008234">
    <property type="term" value="F:cysteine-type peptidase activity"/>
    <property type="evidence" value="ECO:0007669"/>
    <property type="project" value="UniProtKB-KW"/>
</dbReference>
<evidence type="ECO:0000256" key="2">
    <source>
        <dbReference type="ARBA" id="ARBA00022670"/>
    </source>
</evidence>
<evidence type="ECO:0000313" key="7">
    <source>
        <dbReference type="EMBL" id="KAK9117104.1"/>
    </source>
</evidence>
<dbReference type="GO" id="GO:0016926">
    <property type="term" value="P:protein desumoylation"/>
    <property type="evidence" value="ECO:0007669"/>
    <property type="project" value="UniProtKB-ARBA"/>
</dbReference>
<keyword evidence="8" id="KW-1185">Reference proteome</keyword>
<dbReference type="Gene3D" id="3.40.395.10">
    <property type="entry name" value="Adenoviral Proteinase, Chain A"/>
    <property type="match status" value="1"/>
</dbReference>
<accession>A0AAP0IKB2</accession>
<reference evidence="7 8" key="1">
    <citation type="submission" date="2024-01" db="EMBL/GenBank/DDBJ databases">
        <title>Genome assemblies of Stephania.</title>
        <authorList>
            <person name="Yang L."/>
        </authorList>
    </citation>
    <scope>NUCLEOTIDE SEQUENCE [LARGE SCALE GENOMIC DNA]</scope>
    <source>
        <strain evidence="7">QJT</strain>
        <tissue evidence="7">Leaf</tissue>
    </source>
</reference>
<feature type="compositionally biased region" description="Polar residues" evidence="5">
    <location>
        <begin position="14"/>
        <end position="26"/>
    </location>
</feature>
<feature type="region of interest" description="Disordered" evidence="5">
    <location>
        <begin position="418"/>
        <end position="443"/>
    </location>
</feature>
<dbReference type="Pfam" id="PF02902">
    <property type="entry name" value="Peptidase_C48"/>
    <property type="match status" value="2"/>
</dbReference>
<dbReference type="InterPro" id="IPR003653">
    <property type="entry name" value="Peptidase_C48_C"/>
</dbReference>
<comment type="caution">
    <text evidence="7">The sequence shown here is derived from an EMBL/GenBank/DDBJ whole genome shotgun (WGS) entry which is preliminary data.</text>
</comment>
<feature type="domain" description="Ubiquitin-like protease family profile" evidence="6">
    <location>
        <begin position="217"/>
        <end position="372"/>
    </location>
</feature>
<keyword evidence="2" id="KW-0645">Protease</keyword>
<dbReference type="Proteomes" id="UP001417504">
    <property type="component" value="Unassembled WGS sequence"/>
</dbReference>
<sequence>MEDKKMKKGPLEIDQSSWNTILNSKADSPPPEIEVIGRKQRHQKQQQQQHVPERVNDIELMSDYELKDKIKRLRQMTDGSLRLPDKGVKLLANLKLHEDESKRRIDERLKKDAECQPSAVSEINVSGQDNCIRSEITTTQASSPPSFAKCFYKKLEEKVDNGFVKEQNFCQRENNDREKTKVSFQRKEAKVYYPSRYQQRYDVILTNIWRRDDPECVELCHSDIGCLDPQAFLSSTIMNFYIRYLQRPISATGKSRSNYYFFNTYFYEKLKEAVTYKGDDEGTFYVKFRRWWKGIDIFQKPYILLPIHERQVSFLVKEWEYLKNQVDHTHPHIPENIWKRLSRRIEGKPIKVPQQRNDYDCGVFVLYYMERFIEEAPQRLRIGDLSNMFKRQWFKPEEASRLRGRIRKLLEEEFQNASIPDISRESSPASSDDSPQGCDEYGSDLKWTFVE</sequence>
<dbReference type="InterPro" id="IPR038765">
    <property type="entry name" value="Papain-like_cys_pep_sf"/>
</dbReference>
<gene>
    <name evidence="7" type="ORF">Sjap_016051</name>
</gene>
<feature type="region of interest" description="Disordered" evidence="5">
    <location>
        <begin position="1"/>
        <end position="32"/>
    </location>
</feature>
<feature type="compositionally biased region" description="Low complexity" evidence="5">
    <location>
        <begin position="425"/>
        <end position="435"/>
    </location>
</feature>
<organism evidence="7 8">
    <name type="scientific">Stephania japonica</name>
    <dbReference type="NCBI Taxonomy" id="461633"/>
    <lineage>
        <taxon>Eukaryota</taxon>
        <taxon>Viridiplantae</taxon>
        <taxon>Streptophyta</taxon>
        <taxon>Embryophyta</taxon>
        <taxon>Tracheophyta</taxon>
        <taxon>Spermatophyta</taxon>
        <taxon>Magnoliopsida</taxon>
        <taxon>Ranunculales</taxon>
        <taxon>Menispermaceae</taxon>
        <taxon>Menispermoideae</taxon>
        <taxon>Cissampelideae</taxon>
        <taxon>Stephania</taxon>
    </lineage>
</organism>
<proteinExistence type="inferred from homology"/>
<dbReference type="SUPFAM" id="SSF54001">
    <property type="entry name" value="Cysteine proteinases"/>
    <property type="match status" value="1"/>
</dbReference>
<feature type="compositionally biased region" description="Basic and acidic residues" evidence="5">
    <location>
        <begin position="1"/>
        <end position="11"/>
    </location>
</feature>
<evidence type="ECO:0000256" key="4">
    <source>
        <dbReference type="ARBA" id="ARBA00022807"/>
    </source>
</evidence>
<protein>
    <recommendedName>
        <fullName evidence="6">Ubiquitin-like protease family profile domain-containing protein</fullName>
    </recommendedName>
</protein>
<name>A0AAP0IKB2_9MAGN</name>
<dbReference type="AlphaFoldDB" id="A0AAP0IKB2"/>
<evidence type="ECO:0000259" key="6">
    <source>
        <dbReference type="PROSITE" id="PS50600"/>
    </source>
</evidence>
<dbReference type="PROSITE" id="PS50600">
    <property type="entry name" value="ULP_PROTEASE"/>
    <property type="match status" value="1"/>
</dbReference>
<dbReference type="PANTHER" id="PTHR46915">
    <property type="entry name" value="UBIQUITIN-LIKE PROTEASE 4-RELATED"/>
    <property type="match status" value="1"/>
</dbReference>
<evidence type="ECO:0000256" key="5">
    <source>
        <dbReference type="SAM" id="MobiDB-lite"/>
    </source>
</evidence>
<comment type="similarity">
    <text evidence="1">Belongs to the peptidase C48 family.</text>
</comment>
<dbReference type="GO" id="GO:0006508">
    <property type="term" value="P:proteolysis"/>
    <property type="evidence" value="ECO:0007669"/>
    <property type="project" value="UniProtKB-KW"/>
</dbReference>